<accession>A0A2P2MYU1</accession>
<evidence type="ECO:0000313" key="1">
    <source>
        <dbReference type="EMBL" id="MBX35373.1"/>
    </source>
</evidence>
<sequence>MLAAPLALLSTLLPLPSALLLLVPFLLASSSSSTMTPMPPGPH</sequence>
<dbReference type="AlphaFoldDB" id="A0A2P2MYU1"/>
<dbReference type="EMBL" id="GGEC01054889">
    <property type="protein sequence ID" value="MBX35373.1"/>
    <property type="molecule type" value="Transcribed_RNA"/>
</dbReference>
<name>A0A2P2MYU1_RHIMU</name>
<reference evidence="1" key="1">
    <citation type="submission" date="2018-02" db="EMBL/GenBank/DDBJ databases">
        <title>Rhizophora mucronata_Transcriptome.</title>
        <authorList>
            <person name="Meera S.P."/>
            <person name="Sreeshan A."/>
            <person name="Augustine A."/>
        </authorList>
    </citation>
    <scope>NUCLEOTIDE SEQUENCE</scope>
    <source>
        <tissue evidence="1">Leaf</tissue>
    </source>
</reference>
<proteinExistence type="predicted"/>
<organism evidence="1">
    <name type="scientific">Rhizophora mucronata</name>
    <name type="common">Asiatic mangrove</name>
    <dbReference type="NCBI Taxonomy" id="61149"/>
    <lineage>
        <taxon>Eukaryota</taxon>
        <taxon>Viridiplantae</taxon>
        <taxon>Streptophyta</taxon>
        <taxon>Embryophyta</taxon>
        <taxon>Tracheophyta</taxon>
        <taxon>Spermatophyta</taxon>
        <taxon>Magnoliopsida</taxon>
        <taxon>eudicotyledons</taxon>
        <taxon>Gunneridae</taxon>
        <taxon>Pentapetalae</taxon>
        <taxon>rosids</taxon>
        <taxon>fabids</taxon>
        <taxon>Malpighiales</taxon>
        <taxon>Rhizophoraceae</taxon>
        <taxon>Rhizophora</taxon>
    </lineage>
</organism>
<protein>
    <submittedName>
        <fullName evidence="1">Uncharacterized protein</fullName>
    </submittedName>
</protein>